<sequence length="301" mass="33926">MSVKLFVDSKNTLGESPCWDTNKNLLYWVDIMEKQILKFNPMDRKLQSVKMDQFVGCLSLTDRGRLILGLQQGIYFLNLKSGLLEKVGDPESHLEENRFNDGKCDPAGRFWAGTTDTLGGVNGKGALYALGSHLRTTKKVENVGTSNGLAWSPCNRFMYFIDTPTKQVVRYRYDVTTGHIERPEVVINFPEGAGFPDGMTIDEDGMLWIAHWGGKGISRWNPYKGKQLEFIAVPAVNVTSCAFGGPELNELYITTARTRTTDEQLNEYPHAGGVYILKTNIRGIENFVFREKNEHDTQLKD</sequence>
<reference evidence="1" key="1">
    <citation type="submission" date="2022-09" db="EMBL/GenBank/DDBJ databases">
        <title>Complete genome sequence of Rossellomorea vietnamensis strain RL-WG62, a newly isolated PGPR with the potential for plant salinity stress alleviation.</title>
        <authorList>
            <person name="Ren L."/>
            <person name="Wang G."/>
            <person name="Hu H."/>
        </authorList>
    </citation>
    <scope>NUCLEOTIDE SEQUENCE</scope>
    <source>
        <strain evidence="1">RL-WG62</strain>
    </source>
</reference>
<evidence type="ECO:0000313" key="1">
    <source>
        <dbReference type="EMBL" id="UXH45197.1"/>
    </source>
</evidence>
<evidence type="ECO:0000313" key="2">
    <source>
        <dbReference type="Proteomes" id="UP001064027"/>
    </source>
</evidence>
<dbReference type="EMBL" id="CP104558">
    <property type="protein sequence ID" value="UXH45197.1"/>
    <property type="molecule type" value="Genomic_DNA"/>
</dbReference>
<accession>A0ACD4C9S7</accession>
<gene>
    <name evidence="1" type="ORF">N5C46_03785</name>
</gene>
<keyword evidence="2" id="KW-1185">Reference proteome</keyword>
<protein>
    <submittedName>
        <fullName evidence="1">SMP-30/gluconolactonase/LRE family protein</fullName>
    </submittedName>
</protein>
<name>A0ACD4C9S7_9BACI</name>
<proteinExistence type="predicted"/>
<dbReference type="Proteomes" id="UP001064027">
    <property type="component" value="Chromosome"/>
</dbReference>
<organism evidence="1 2">
    <name type="scientific">Rossellomorea vietnamensis</name>
    <dbReference type="NCBI Taxonomy" id="218284"/>
    <lineage>
        <taxon>Bacteria</taxon>
        <taxon>Bacillati</taxon>
        <taxon>Bacillota</taxon>
        <taxon>Bacilli</taxon>
        <taxon>Bacillales</taxon>
        <taxon>Bacillaceae</taxon>
        <taxon>Rossellomorea</taxon>
    </lineage>
</organism>